<evidence type="ECO:0000313" key="3">
    <source>
        <dbReference type="EMBL" id="PAV75061.1"/>
    </source>
</evidence>
<sequence length="200" mass="22750">MLLYLTLLLSALCLSAERLVNVSSTEAPVNEMPTCKELQCERTNQVCRQSFVGHFFCQEKATCNNVTCPAGQTCDLRVEEDCAGKILSLHHTTPLKFPDDCAMKPICIPLKLSCVNFTCPQGEECRIRNWQTPNIPYCHILNTTCPENEKYTHTTCCELTCQRRELFCDTEICADRPKCTCNKGFYRRKDGKCVKKELCD</sequence>
<proteinExistence type="predicted"/>
<feature type="chain" id="PRO_5013240142" description="TIL domain-containing protein" evidence="2">
    <location>
        <begin position="17"/>
        <end position="200"/>
    </location>
</feature>
<accession>A0A2A2KM56</accession>
<dbReference type="OrthoDB" id="5794067at2759"/>
<dbReference type="EMBL" id="LIAE01008220">
    <property type="protein sequence ID" value="PAV75061.1"/>
    <property type="molecule type" value="Genomic_DNA"/>
</dbReference>
<evidence type="ECO:0000313" key="4">
    <source>
        <dbReference type="Proteomes" id="UP000218231"/>
    </source>
</evidence>
<keyword evidence="2" id="KW-0732">Signal</keyword>
<evidence type="ECO:0000256" key="1">
    <source>
        <dbReference type="ARBA" id="ARBA00022900"/>
    </source>
</evidence>
<evidence type="ECO:0000256" key="2">
    <source>
        <dbReference type="SAM" id="SignalP"/>
    </source>
</evidence>
<feature type="signal peptide" evidence="2">
    <location>
        <begin position="1"/>
        <end position="16"/>
    </location>
</feature>
<dbReference type="CDD" id="cd19941">
    <property type="entry name" value="TIL"/>
    <property type="match status" value="1"/>
</dbReference>
<protein>
    <recommendedName>
        <fullName evidence="5">TIL domain-containing protein</fullName>
    </recommendedName>
</protein>
<dbReference type="SUPFAM" id="SSF57567">
    <property type="entry name" value="Serine protease inhibitors"/>
    <property type="match status" value="1"/>
</dbReference>
<dbReference type="AlphaFoldDB" id="A0A2A2KM56"/>
<name>A0A2A2KM56_9BILA</name>
<dbReference type="Proteomes" id="UP000218231">
    <property type="component" value="Unassembled WGS sequence"/>
</dbReference>
<reference evidence="3 4" key="1">
    <citation type="journal article" date="2017" name="Curr. Biol.">
        <title>Genome architecture and evolution of a unichromosomal asexual nematode.</title>
        <authorList>
            <person name="Fradin H."/>
            <person name="Zegar C."/>
            <person name="Gutwein M."/>
            <person name="Lucas J."/>
            <person name="Kovtun M."/>
            <person name="Corcoran D."/>
            <person name="Baugh L.R."/>
            <person name="Kiontke K."/>
            <person name="Gunsalus K."/>
            <person name="Fitch D.H."/>
            <person name="Piano F."/>
        </authorList>
    </citation>
    <scope>NUCLEOTIDE SEQUENCE [LARGE SCALE GENOMIC DNA]</scope>
    <source>
        <strain evidence="3">PF1309</strain>
    </source>
</reference>
<dbReference type="Gene3D" id="2.10.25.10">
    <property type="entry name" value="Laminin"/>
    <property type="match status" value="1"/>
</dbReference>
<organism evidence="3 4">
    <name type="scientific">Diploscapter pachys</name>
    <dbReference type="NCBI Taxonomy" id="2018661"/>
    <lineage>
        <taxon>Eukaryota</taxon>
        <taxon>Metazoa</taxon>
        <taxon>Ecdysozoa</taxon>
        <taxon>Nematoda</taxon>
        <taxon>Chromadorea</taxon>
        <taxon>Rhabditida</taxon>
        <taxon>Rhabditina</taxon>
        <taxon>Rhabditomorpha</taxon>
        <taxon>Rhabditoidea</taxon>
        <taxon>Rhabditidae</taxon>
        <taxon>Diploscapter</taxon>
    </lineage>
</organism>
<keyword evidence="1" id="KW-0722">Serine protease inhibitor</keyword>
<evidence type="ECO:0008006" key="5">
    <source>
        <dbReference type="Google" id="ProtNLM"/>
    </source>
</evidence>
<dbReference type="GO" id="GO:0004867">
    <property type="term" value="F:serine-type endopeptidase inhibitor activity"/>
    <property type="evidence" value="ECO:0007669"/>
    <property type="project" value="UniProtKB-KW"/>
</dbReference>
<dbReference type="InterPro" id="IPR036084">
    <property type="entry name" value="Ser_inhib-like_sf"/>
</dbReference>
<keyword evidence="4" id="KW-1185">Reference proteome</keyword>
<gene>
    <name evidence="3" type="ORF">WR25_17795</name>
</gene>
<keyword evidence="1" id="KW-0646">Protease inhibitor</keyword>
<comment type="caution">
    <text evidence="3">The sequence shown here is derived from an EMBL/GenBank/DDBJ whole genome shotgun (WGS) entry which is preliminary data.</text>
</comment>